<dbReference type="AlphaFoldDB" id="A0A7G1IDE8"/>
<organism evidence="1 2">
    <name type="scientific">Mycobacterium kansasii</name>
    <dbReference type="NCBI Taxonomy" id="1768"/>
    <lineage>
        <taxon>Bacteria</taxon>
        <taxon>Bacillati</taxon>
        <taxon>Actinomycetota</taxon>
        <taxon>Actinomycetes</taxon>
        <taxon>Mycobacteriales</taxon>
        <taxon>Mycobacteriaceae</taxon>
        <taxon>Mycobacterium</taxon>
    </lineage>
</organism>
<dbReference type="Gene3D" id="3.40.190.10">
    <property type="entry name" value="Periplasmic binding protein-like II"/>
    <property type="match status" value="1"/>
</dbReference>
<protein>
    <recommendedName>
        <fullName evidence="3">Bacterial extracellular solute-binding family protein</fullName>
    </recommendedName>
</protein>
<accession>A0A7G1IDE8</accession>
<keyword evidence="2" id="KW-1185">Reference proteome</keyword>
<dbReference type="InterPro" id="IPR006059">
    <property type="entry name" value="SBP"/>
</dbReference>
<dbReference type="SUPFAM" id="SSF53850">
    <property type="entry name" value="Periplasmic binding protein-like II"/>
    <property type="match status" value="1"/>
</dbReference>
<evidence type="ECO:0000313" key="2">
    <source>
        <dbReference type="Proteomes" id="UP000516380"/>
    </source>
</evidence>
<evidence type="ECO:0000313" key="1">
    <source>
        <dbReference type="EMBL" id="BCI86478.1"/>
    </source>
</evidence>
<proteinExistence type="predicted"/>
<dbReference type="Proteomes" id="UP000516380">
    <property type="component" value="Chromosome"/>
</dbReference>
<evidence type="ECO:0008006" key="3">
    <source>
        <dbReference type="Google" id="ProtNLM"/>
    </source>
</evidence>
<dbReference type="Pfam" id="PF01547">
    <property type="entry name" value="SBP_bac_1"/>
    <property type="match status" value="1"/>
</dbReference>
<sequence>MLAEAARLRAAGQPSWIAAQANQGEGLAVWFNTVLTSVGGQVLAEDGKRVTLTDTPAHRAATVAALRVLKSVATAPGADPSISRAEEGTARLAFEQGKAALEVNWPYVFASLLENAVKGGVPFLPLNRLPELAGSVDSVGTFVPSDEQFRIAYQASQKVLGFAPYPGSCRAGRPR</sequence>
<dbReference type="EMBL" id="AP023343">
    <property type="protein sequence ID" value="BCI86478.1"/>
    <property type="molecule type" value="Genomic_DNA"/>
</dbReference>
<name>A0A7G1IDE8_MYCKA</name>
<gene>
    <name evidence="1" type="ORF">NIIDMKKI_16840</name>
</gene>
<reference evidence="1 2" key="1">
    <citation type="submission" date="2020-07" db="EMBL/GenBank/DDBJ databases">
        <title>Mycobacterium kansasii (former subtype) with zoonotic potential isolated from diseased indoor pet cat, Japan.</title>
        <authorList>
            <person name="Fukano H."/>
            <person name="Terazono T."/>
            <person name="Hoshino Y."/>
        </authorList>
    </citation>
    <scope>NUCLEOTIDE SEQUENCE [LARGE SCALE GENOMIC DNA]</scope>
    <source>
        <strain evidence="1 2">Kuro-I</strain>
    </source>
</reference>